<protein>
    <submittedName>
        <fullName evidence="2">Glycosyltransferase family 2 protein</fullName>
        <ecNumber evidence="2">2.4.-.-</ecNumber>
    </submittedName>
</protein>
<dbReference type="Gene3D" id="3.90.550.10">
    <property type="entry name" value="Spore Coat Polysaccharide Biosynthesis Protein SpsA, Chain A"/>
    <property type="match status" value="1"/>
</dbReference>
<gene>
    <name evidence="2" type="ORF">QUW28_01220</name>
</gene>
<dbReference type="GO" id="GO:0016757">
    <property type="term" value="F:glycosyltransferase activity"/>
    <property type="evidence" value="ECO:0007669"/>
    <property type="project" value="UniProtKB-KW"/>
</dbReference>
<sequence length="331" mass="37764">MPKVSIVCPVYNAESYVEDCVNSCLSQTLADIELIFVDDGSRDGSLQVLHRLMEGDPRLKVLSQKNAGAAAARNNGLSHASGEFVFFIDADDYIPSETALERLYEAATTRGVEIAGGSMCIDRSGKVDFDSLHGAALDSFSKEEVREYSDYQYDYDFTRYIYSRSLIERSGVRFPERSQFEDPVFFVKIMLAAGRFATIPDAVYAYRYGYQKRTWSSKAILDRLEGIQELLKLSHDRGLAKLHRYVLNQLDTELSAILSRKSDDDAVMSALYRSNSLIDCALLQAEDPEFPDAYIIEPLRWINTFYTRFMPLHRLVANRYTLALKRRLFHR</sequence>
<evidence type="ECO:0000313" key="2">
    <source>
        <dbReference type="EMBL" id="MDM8274122.1"/>
    </source>
</evidence>
<dbReference type="Proteomes" id="UP001529421">
    <property type="component" value="Unassembled WGS sequence"/>
</dbReference>
<keyword evidence="2" id="KW-0808">Transferase</keyword>
<keyword evidence="2" id="KW-0328">Glycosyltransferase</keyword>
<keyword evidence="3" id="KW-1185">Reference proteome</keyword>
<comment type="caution">
    <text evidence="2">The sequence shown here is derived from an EMBL/GenBank/DDBJ whole genome shotgun (WGS) entry which is preliminary data.</text>
</comment>
<dbReference type="SUPFAM" id="SSF53448">
    <property type="entry name" value="Nucleotide-diphospho-sugar transferases"/>
    <property type="match status" value="1"/>
</dbReference>
<dbReference type="EC" id="2.4.-.-" evidence="2"/>
<dbReference type="InterPro" id="IPR050834">
    <property type="entry name" value="Glycosyltransf_2"/>
</dbReference>
<dbReference type="PANTHER" id="PTHR43685">
    <property type="entry name" value="GLYCOSYLTRANSFERASE"/>
    <property type="match status" value="1"/>
</dbReference>
<dbReference type="CDD" id="cd00761">
    <property type="entry name" value="Glyco_tranf_GTA_type"/>
    <property type="match status" value="1"/>
</dbReference>
<evidence type="ECO:0000259" key="1">
    <source>
        <dbReference type="Pfam" id="PF00535"/>
    </source>
</evidence>
<dbReference type="InterPro" id="IPR001173">
    <property type="entry name" value="Glyco_trans_2-like"/>
</dbReference>
<organism evidence="2 3">
    <name type="scientific">Enorma phocaeensis</name>
    <dbReference type="NCBI Taxonomy" id="1871019"/>
    <lineage>
        <taxon>Bacteria</taxon>
        <taxon>Bacillati</taxon>
        <taxon>Actinomycetota</taxon>
        <taxon>Coriobacteriia</taxon>
        <taxon>Coriobacteriales</taxon>
        <taxon>Coriobacteriaceae</taxon>
        <taxon>Enorma</taxon>
    </lineage>
</organism>
<dbReference type="EMBL" id="JAUDDZ010000001">
    <property type="protein sequence ID" value="MDM8274122.1"/>
    <property type="molecule type" value="Genomic_DNA"/>
</dbReference>
<proteinExistence type="predicted"/>
<feature type="domain" description="Glycosyltransferase 2-like" evidence="1">
    <location>
        <begin position="5"/>
        <end position="122"/>
    </location>
</feature>
<evidence type="ECO:0000313" key="3">
    <source>
        <dbReference type="Proteomes" id="UP001529421"/>
    </source>
</evidence>
<dbReference type="Pfam" id="PF00535">
    <property type="entry name" value="Glycos_transf_2"/>
    <property type="match status" value="1"/>
</dbReference>
<dbReference type="PANTHER" id="PTHR43685:SF11">
    <property type="entry name" value="GLYCOSYLTRANSFERASE TAGX-RELATED"/>
    <property type="match status" value="1"/>
</dbReference>
<dbReference type="InterPro" id="IPR029044">
    <property type="entry name" value="Nucleotide-diphossugar_trans"/>
</dbReference>
<reference evidence="3" key="1">
    <citation type="submission" date="2023-06" db="EMBL/GenBank/DDBJ databases">
        <title>Identification and characterization of horizontal gene transfer across gut microbiota members of farm animals based on homology search.</title>
        <authorList>
            <person name="Zeman M."/>
            <person name="Kubasova T."/>
            <person name="Jahodarova E."/>
            <person name="Nykrynova M."/>
            <person name="Rychlik I."/>
        </authorList>
    </citation>
    <scope>NUCLEOTIDE SEQUENCE [LARGE SCALE GENOMIC DNA]</scope>
    <source>
        <strain evidence="3">154_Feed</strain>
    </source>
</reference>
<name>A0ABT7V6K1_9ACTN</name>
<dbReference type="RefSeq" id="WP_289543883.1">
    <property type="nucleotide sequence ID" value="NZ_JAUDDZ010000001.1"/>
</dbReference>
<accession>A0ABT7V6K1</accession>